<keyword evidence="3" id="KW-1185">Reference proteome</keyword>
<dbReference type="Gene3D" id="1.20.120.450">
    <property type="entry name" value="dinb family like domain"/>
    <property type="match status" value="1"/>
</dbReference>
<evidence type="ECO:0000313" key="3">
    <source>
        <dbReference type="Proteomes" id="UP000297567"/>
    </source>
</evidence>
<dbReference type="OrthoDB" id="344594at2"/>
<dbReference type="RefSeq" id="WP_135640445.1">
    <property type="nucleotide sequence ID" value="NZ_RQGH01000007.1"/>
</dbReference>
<organism evidence="2 3">
    <name type="scientific">Leptospira jelokensis</name>
    <dbReference type="NCBI Taxonomy" id="2484931"/>
    <lineage>
        <taxon>Bacteria</taxon>
        <taxon>Pseudomonadati</taxon>
        <taxon>Spirochaetota</taxon>
        <taxon>Spirochaetia</taxon>
        <taxon>Leptospirales</taxon>
        <taxon>Leptospiraceae</taxon>
        <taxon>Leptospira</taxon>
    </lineage>
</organism>
<feature type="domain" description="DinB-like" evidence="1">
    <location>
        <begin position="17"/>
        <end position="137"/>
    </location>
</feature>
<dbReference type="PANTHER" id="PTHR39473:SF1">
    <property type="entry name" value="DINB-LIKE DOMAIN-CONTAINING PROTEIN"/>
    <property type="match status" value="1"/>
</dbReference>
<dbReference type="EMBL" id="RQGH01000007">
    <property type="protein sequence ID" value="TGL75481.1"/>
    <property type="molecule type" value="Genomic_DNA"/>
</dbReference>
<dbReference type="SUPFAM" id="SSF109854">
    <property type="entry name" value="DinB/YfiT-like putative metalloenzymes"/>
    <property type="match status" value="1"/>
</dbReference>
<evidence type="ECO:0000259" key="1">
    <source>
        <dbReference type="Pfam" id="PF12867"/>
    </source>
</evidence>
<name>A0A4Z0ZWS4_9LEPT</name>
<sequence length="167" mass="19130">MPSLYEENEILLKEGIALLEILPDDFYHSERDDGLSSVGEHFRHIIEHYQMFLQGIARGYIDYDKRERNLKLETNRTYALEILGTLCLALLQNGIPEGQVLVSQNYNPEFPKPVLSSTIERELLFLVSHTVHHYAIIAMILKGYGFTVPNRFGYSPATLYAKQVSPT</sequence>
<dbReference type="Proteomes" id="UP000297567">
    <property type="component" value="Unassembled WGS sequence"/>
</dbReference>
<dbReference type="InterPro" id="IPR034660">
    <property type="entry name" value="DinB/YfiT-like"/>
</dbReference>
<evidence type="ECO:0000313" key="2">
    <source>
        <dbReference type="EMBL" id="TGL75481.1"/>
    </source>
</evidence>
<dbReference type="InterPro" id="IPR024775">
    <property type="entry name" value="DinB-like"/>
</dbReference>
<gene>
    <name evidence="2" type="ORF">EHQ62_01185</name>
</gene>
<proteinExistence type="predicted"/>
<dbReference type="AlphaFoldDB" id="A0A4Z0ZWS4"/>
<comment type="caution">
    <text evidence="2">The sequence shown here is derived from an EMBL/GenBank/DDBJ whole genome shotgun (WGS) entry which is preliminary data.</text>
</comment>
<accession>A0A4Z0ZWS4</accession>
<reference evidence="2" key="1">
    <citation type="journal article" date="2019" name="PLoS Negl. Trop. Dis.">
        <title>Revisiting the worldwide diversity of Leptospira species in the environment.</title>
        <authorList>
            <person name="Vincent A.T."/>
            <person name="Schiettekatte O."/>
            <person name="Bourhy P."/>
            <person name="Veyrier F.J."/>
            <person name="Picardeau M."/>
        </authorList>
    </citation>
    <scope>NUCLEOTIDE SEQUENCE [LARGE SCALE GENOMIC DNA]</scope>
    <source>
        <strain evidence="2">201702451</strain>
    </source>
</reference>
<protein>
    <submittedName>
        <fullName evidence="2">DinB family protein</fullName>
    </submittedName>
</protein>
<dbReference type="Pfam" id="PF12867">
    <property type="entry name" value="DinB_2"/>
    <property type="match status" value="1"/>
</dbReference>
<dbReference type="PANTHER" id="PTHR39473">
    <property type="match status" value="1"/>
</dbReference>